<organism evidence="1 2">
    <name type="scientific">Naganishia adeliensis</name>
    <dbReference type="NCBI Taxonomy" id="92952"/>
    <lineage>
        <taxon>Eukaryota</taxon>
        <taxon>Fungi</taxon>
        <taxon>Dikarya</taxon>
        <taxon>Basidiomycota</taxon>
        <taxon>Agaricomycotina</taxon>
        <taxon>Tremellomycetes</taxon>
        <taxon>Filobasidiales</taxon>
        <taxon>Filobasidiaceae</taxon>
        <taxon>Naganishia</taxon>
    </lineage>
</organism>
<keyword evidence="2" id="KW-1185">Reference proteome</keyword>
<gene>
    <name evidence="1" type="ORF">QFC20_005316</name>
</gene>
<accession>A0ACC2VN96</accession>
<reference evidence="1" key="1">
    <citation type="submission" date="2023-04" db="EMBL/GenBank/DDBJ databases">
        <title>Draft Genome sequencing of Naganishia species isolated from polar environments using Oxford Nanopore Technology.</title>
        <authorList>
            <person name="Leo P."/>
            <person name="Venkateswaran K."/>
        </authorList>
    </citation>
    <scope>NUCLEOTIDE SEQUENCE</scope>
    <source>
        <strain evidence="1">MNA-CCFEE 5262</strain>
    </source>
</reference>
<sequence length="1107" mass="126264">MNLYDDDNEYGDYEQEEDELDDDDLDEEEDFDESADDSEEDEDEDDAEEAQGTNLSRGRNPDTSHQDQEEDDSFNALLNTIGESDGNLYDRNALSSAQDASIVEDMAAIRDDLALAKGFTGRRRKRNRRQGSPSTGTRRKRERQRSKELQDLFEAGNLAYASADLPEAKRNYREIIRLDATESEAWMLLAQVHREEGDEKKEIGCRLVAAHLMHDVDTWRDLAERSKVSGQRQQALYCMKRAAAVDPSDVDLLWEQAMMAKEFGEDEIALKVFRRLLQILPHDMNILAELPPLFAATNSIPEGAQLFEAAMDHHIKTFPDGPSAEAQAGPSSSTMQNNMSVDFIITLADFKILLLEYEDVINIVRRGQRWLGGRSREVYWDMEVDDREYDPPGTIRRMHMQPASELDNAPEGQEMASEGYEMDINLRHRLAIARLKLGNDYDAKAMLNAADFTVLHADIGVALMDRGLYEKAEQIFLDLSGEEEYAPDDLDTKVKLAHAYEDSGNPARALELVNEVREARRLLKANAISLPIDSEETMDDAFINESAEDRQSRLARQDRLAGRLGRLERRQLEEEETRVNLITLKADEQAALAGDAVARRRYMTIADKMITGMRQAPVMFPVDRSTKWVALRKGSKGKRPDLRNLDQDVRAMATRLEHEEVGEDEQDDGEPIQYVQRVIASFQGLDAETWLRIVILHTCFLMQEGNDLEAQEILLHVQYATIFHSMKHTLTLQLGLLGRSVARGGAGHRADETPIVAASMRLRDQPNIMNTARNLARMYQFKLEPFWLLQAALGSGIRAMDSFGNLNLQKFLIREIRVWDFVANGGDCYWNDKIARWIVPRKHRFFIAPRRKGDKDGSSDKVINKEILKQTEEQALEGLQLESDEDDNDNDNENENEDEDDLEDDPDAENGDGPASQQETRAREPMRHSPWDKPTEREPAFWLMYGQALLTAKSYQSSIYYFLQSYDENPYDPLVCLCLAQAYLGRSMQRQSDNRLHQITTAMAFMSRYRKLMQNNVTYLEPAQIAEEVDYNFGRAFHGLGILPLAVKHYRQTLESVSKRMLAAKEAMEQPHIPAVAREAAYNLQTIFLMTGATELCREVTEEWLGI</sequence>
<dbReference type="EMBL" id="JASBWS010000072">
    <property type="protein sequence ID" value="KAJ9100900.1"/>
    <property type="molecule type" value="Genomic_DNA"/>
</dbReference>
<name>A0ACC2VN96_9TREE</name>
<protein>
    <submittedName>
        <fullName evidence="1">Uncharacterized protein</fullName>
    </submittedName>
</protein>
<proteinExistence type="predicted"/>
<comment type="caution">
    <text evidence="1">The sequence shown here is derived from an EMBL/GenBank/DDBJ whole genome shotgun (WGS) entry which is preliminary data.</text>
</comment>
<evidence type="ECO:0000313" key="2">
    <source>
        <dbReference type="Proteomes" id="UP001230649"/>
    </source>
</evidence>
<evidence type="ECO:0000313" key="1">
    <source>
        <dbReference type="EMBL" id="KAJ9100900.1"/>
    </source>
</evidence>
<dbReference type="Proteomes" id="UP001230649">
    <property type="component" value="Unassembled WGS sequence"/>
</dbReference>